<accession>A0ABW0R9Y8</accession>
<proteinExistence type="predicted"/>
<evidence type="ECO:0000313" key="2">
    <source>
        <dbReference type="Proteomes" id="UP001595978"/>
    </source>
</evidence>
<name>A0ABW0R9Y8_9BACL</name>
<reference evidence="2" key="1">
    <citation type="journal article" date="2019" name="Int. J. Syst. Evol. Microbiol.">
        <title>The Global Catalogue of Microorganisms (GCM) 10K type strain sequencing project: providing services to taxonomists for standard genome sequencing and annotation.</title>
        <authorList>
            <consortium name="The Broad Institute Genomics Platform"/>
            <consortium name="The Broad Institute Genome Sequencing Center for Infectious Disease"/>
            <person name="Wu L."/>
            <person name="Ma J."/>
        </authorList>
    </citation>
    <scope>NUCLEOTIDE SEQUENCE [LARGE SCALE GENOMIC DNA]</scope>
    <source>
        <strain evidence="2">CCUG 56331</strain>
    </source>
</reference>
<evidence type="ECO:0000313" key="1">
    <source>
        <dbReference type="EMBL" id="MFC5540205.1"/>
    </source>
</evidence>
<dbReference type="RefSeq" id="WP_342469298.1">
    <property type="nucleotide sequence ID" value="NZ_JBHSNQ010000004.1"/>
</dbReference>
<organism evidence="1 2">
    <name type="scientific">Ureibacillus suwonensis</name>
    <dbReference type="NCBI Taxonomy" id="313007"/>
    <lineage>
        <taxon>Bacteria</taxon>
        <taxon>Bacillati</taxon>
        <taxon>Bacillota</taxon>
        <taxon>Bacilli</taxon>
        <taxon>Bacillales</taxon>
        <taxon>Caryophanaceae</taxon>
        <taxon>Ureibacillus</taxon>
    </lineage>
</organism>
<dbReference type="Proteomes" id="UP001595978">
    <property type="component" value="Unassembled WGS sequence"/>
</dbReference>
<gene>
    <name evidence="1" type="ORF">ACFPOH_00095</name>
</gene>
<comment type="caution">
    <text evidence="1">The sequence shown here is derived from an EMBL/GenBank/DDBJ whole genome shotgun (WGS) entry which is preliminary data.</text>
</comment>
<protein>
    <submittedName>
        <fullName evidence="1">Uncharacterized protein</fullName>
    </submittedName>
</protein>
<keyword evidence="2" id="KW-1185">Reference proteome</keyword>
<sequence length="49" mass="5846">MAIEIYVITPFRNVAYQLIKLLNQIHFPIREDGKVMNIGTMKLYELFYP</sequence>
<dbReference type="EMBL" id="JBHSNQ010000004">
    <property type="protein sequence ID" value="MFC5540205.1"/>
    <property type="molecule type" value="Genomic_DNA"/>
</dbReference>